<name>G7I0Q3_9CORY</name>
<evidence type="ECO:0000313" key="2">
    <source>
        <dbReference type="Proteomes" id="UP000004840"/>
    </source>
</evidence>
<evidence type="ECO:0008006" key="3">
    <source>
        <dbReference type="Google" id="ProtNLM"/>
    </source>
</evidence>
<dbReference type="RefSeq" id="WP_006823456.1">
    <property type="nucleotide sequence ID" value="NZ_CAFW01000094.1"/>
</dbReference>
<proteinExistence type="predicted"/>
<evidence type="ECO:0000313" key="1">
    <source>
        <dbReference type="EMBL" id="CCE56018.1"/>
    </source>
</evidence>
<organism evidence="1 2">
    <name type="scientific">Corynebacterium casei UCMA 3821</name>
    <dbReference type="NCBI Taxonomy" id="1110505"/>
    <lineage>
        <taxon>Bacteria</taxon>
        <taxon>Bacillati</taxon>
        <taxon>Actinomycetota</taxon>
        <taxon>Actinomycetes</taxon>
        <taxon>Mycobacteriales</taxon>
        <taxon>Corynebacteriaceae</taxon>
        <taxon>Corynebacterium</taxon>
    </lineage>
</organism>
<dbReference type="EMBL" id="CAFW01000094">
    <property type="protein sequence ID" value="CCE56018.1"/>
    <property type="molecule type" value="Genomic_DNA"/>
</dbReference>
<accession>G7I0Q3</accession>
<dbReference type="Proteomes" id="UP000004840">
    <property type="component" value="Unassembled WGS sequence"/>
</dbReference>
<protein>
    <recommendedName>
        <fullName evidence="3">Cell division protein</fullName>
    </recommendedName>
</protein>
<sequence>MAQEQSLPEDYNTDFDPAEFLKKLKEQAATEKEAAAEDSFGD</sequence>
<reference evidence="1 2" key="1">
    <citation type="journal article" date="2012" name="J. Bacteriol.">
        <title>Genome Sequence of Corynebacterium casei UCMA 3821, Isolated from a Smear-Ripened Cheese.</title>
        <authorList>
            <person name="Monnet C."/>
            <person name="Loux V."/>
            <person name="Bento P."/>
            <person name="Gibrat J.F."/>
            <person name="Straub C."/>
            <person name="Bonnarme P."/>
            <person name="Landaud S."/>
            <person name="Irlinger F."/>
        </authorList>
    </citation>
    <scope>NUCLEOTIDE SEQUENCE [LARGE SCALE GENOMIC DNA]</scope>
    <source>
        <strain evidence="1 2">UCMA 3821</strain>
    </source>
</reference>
<dbReference type="AlphaFoldDB" id="G7I0Q3"/>
<gene>
    <name evidence="1" type="ORF">CCAS_12760</name>
</gene>
<comment type="caution">
    <text evidence="1">The sequence shown here is derived from an EMBL/GenBank/DDBJ whole genome shotgun (WGS) entry which is preliminary data.</text>
</comment>